<dbReference type="OrthoDB" id="2020141at2"/>
<dbReference type="PANTHER" id="PTHR34301">
    <property type="entry name" value="DNA-BINDING PROTEIN-RELATED"/>
    <property type="match status" value="1"/>
</dbReference>
<dbReference type="EMBL" id="CP011541">
    <property type="protein sequence ID" value="AKK03817.1"/>
    <property type="molecule type" value="Genomic_DNA"/>
</dbReference>
<evidence type="ECO:0000313" key="2">
    <source>
        <dbReference type="EMBL" id="AKK03817.1"/>
    </source>
</evidence>
<evidence type="ECO:0000313" key="3">
    <source>
        <dbReference type="Proteomes" id="UP000035368"/>
    </source>
</evidence>
<dbReference type="Proteomes" id="UP000035368">
    <property type="component" value="Chromosome"/>
</dbReference>
<dbReference type="RefSeq" id="WP_047240780.1">
    <property type="nucleotide sequence ID" value="NZ_CP011541.1"/>
</dbReference>
<dbReference type="Gene3D" id="3.40.50.300">
    <property type="entry name" value="P-loop containing nucleotide triphosphate hydrolases"/>
    <property type="match status" value="1"/>
</dbReference>
<dbReference type="PANTHER" id="PTHR34301:SF8">
    <property type="entry name" value="ATPASE DOMAIN-CONTAINING PROTEIN"/>
    <property type="match status" value="1"/>
</dbReference>
<dbReference type="KEGG" id="cei:CEPID_09875"/>
<protein>
    <submittedName>
        <fullName evidence="2">AAA ATPase domain</fullName>
    </submittedName>
</protein>
<name>A0A0G3GY95_9CORY</name>
<dbReference type="InterPro" id="IPR027417">
    <property type="entry name" value="P-loop_NTPase"/>
</dbReference>
<feature type="domain" description="Orc1-like AAA ATPase" evidence="1">
    <location>
        <begin position="18"/>
        <end position="185"/>
    </location>
</feature>
<accession>A0A0G3GY95</accession>
<dbReference type="PATRIC" id="fig|1050174.4.peg.1994"/>
<dbReference type="Pfam" id="PF13191">
    <property type="entry name" value="AAA_16"/>
    <property type="match status" value="1"/>
</dbReference>
<sequence>MPNKNPFKASSGTTPPLLVGRDDYIEDFTYALDNGPGTHERTTLITGTRGIGKTVLLNHFGDKARERGWFLFEETATPGFVNRLRDQVYQQIRTLGEGSRKTLKALNLNIATLGGVGATFDTLPDHLPNYTLRMALQDLLNFQKQQATHIRQEPSGILITVDELHYNVLAETRDFGAVLQHLTRDNENIAVAVAGIPSSVKPILASKEGENPVTFLRRTNRVELDKVSTDEVRRGLVIPLDATDKSWDTVALKMAIDACGGYPFMIQLVGDWCFRYSETNTITPDVAQKGIAKAQRKLGQLVHEPALNDLSDIDRTYLLHMAQNEGESSTSEIAAKLKKTVQYANTYRTRLLEAQLIHQTRQGYVDFELPYLREYLREHEASMILDYI</sequence>
<organism evidence="2 3">
    <name type="scientific">Corynebacterium epidermidicanis</name>
    <dbReference type="NCBI Taxonomy" id="1050174"/>
    <lineage>
        <taxon>Bacteria</taxon>
        <taxon>Bacillati</taxon>
        <taxon>Actinomycetota</taxon>
        <taxon>Actinomycetes</taxon>
        <taxon>Mycobacteriales</taxon>
        <taxon>Corynebacteriaceae</taxon>
        <taxon>Corynebacterium</taxon>
    </lineage>
</organism>
<dbReference type="SUPFAM" id="SSF52540">
    <property type="entry name" value="P-loop containing nucleoside triphosphate hydrolases"/>
    <property type="match status" value="1"/>
</dbReference>
<dbReference type="InterPro" id="IPR041664">
    <property type="entry name" value="AAA_16"/>
</dbReference>
<gene>
    <name evidence="2" type="ORF">CEPID_09875</name>
</gene>
<reference evidence="2 3" key="1">
    <citation type="submission" date="2015-05" db="EMBL/GenBank/DDBJ databases">
        <title>Complete genome sequence of Corynebacterium epidermidicanis DSM 45586, isolated from the skin of a dog suffering from pruritus.</title>
        <authorList>
            <person name="Ruckert C."/>
            <person name="Albersmeier A."/>
            <person name="Winkler A."/>
            <person name="Tauch A."/>
        </authorList>
    </citation>
    <scope>NUCLEOTIDE SEQUENCE [LARGE SCALE GENOMIC DNA]</scope>
    <source>
        <strain evidence="2 3">DSM 45586</strain>
    </source>
</reference>
<proteinExistence type="predicted"/>
<dbReference type="AlphaFoldDB" id="A0A0G3GY95"/>
<keyword evidence="3" id="KW-1185">Reference proteome</keyword>
<dbReference type="STRING" id="1050174.CEPID_09875"/>
<evidence type="ECO:0000259" key="1">
    <source>
        <dbReference type="Pfam" id="PF13191"/>
    </source>
</evidence>